<accession>A0ACC5WFP9</accession>
<evidence type="ECO:0000313" key="2">
    <source>
        <dbReference type="Proteomes" id="UP000829447"/>
    </source>
</evidence>
<comment type="caution">
    <text evidence="1">The sequence shown here is derived from an EMBL/GenBank/DDBJ whole genome shotgun (WGS) entry which is preliminary data.</text>
</comment>
<protein>
    <submittedName>
        <fullName evidence="1">Uncharacterized protein</fullName>
    </submittedName>
</protein>
<gene>
    <name evidence="1" type="ORF">PGIGA_G00206390</name>
</gene>
<organism evidence="1 2">
    <name type="scientific">Pangasianodon gigas</name>
    <name type="common">Mekong giant catfish</name>
    <name type="synonym">Pangasius gigas</name>
    <dbReference type="NCBI Taxonomy" id="30993"/>
    <lineage>
        <taxon>Eukaryota</taxon>
        <taxon>Metazoa</taxon>
        <taxon>Chordata</taxon>
        <taxon>Craniata</taxon>
        <taxon>Vertebrata</taxon>
        <taxon>Euteleostomi</taxon>
        <taxon>Actinopterygii</taxon>
        <taxon>Neopterygii</taxon>
        <taxon>Teleostei</taxon>
        <taxon>Ostariophysi</taxon>
        <taxon>Siluriformes</taxon>
        <taxon>Pangasiidae</taxon>
        <taxon>Pangasianodon</taxon>
    </lineage>
</organism>
<name>A0ACC5WFP9_PANGG</name>
<dbReference type="Proteomes" id="UP000829447">
    <property type="component" value="Linkage Group LG4"/>
</dbReference>
<evidence type="ECO:0000313" key="1">
    <source>
        <dbReference type="EMBL" id="MCI4377682.1"/>
    </source>
</evidence>
<dbReference type="EMBL" id="CM040457">
    <property type="protein sequence ID" value="MCI4377682.1"/>
    <property type="molecule type" value="Genomic_DNA"/>
</dbReference>
<proteinExistence type="predicted"/>
<keyword evidence="2" id="KW-1185">Reference proteome</keyword>
<sequence>MASNLNVNVLLIVTTCKKDSKNTYEHRDECVTRKQQTPMIDCVVCKTTDDQELVDCARKRDVTSGRRKMIREKCRNYDHGSAHVLGSVME</sequence>
<reference evidence="1 2" key="1">
    <citation type="journal article" date="2022" name="bioRxiv">
        <title>An ancient truncated duplication of the anti-Mullerian hormone receptor type 2 gene is a potential conserved master sex determinant in the Pangasiidae catfish family.</title>
        <authorList>
            <person name="Wen M."/>
            <person name="Pan Q."/>
            <person name="Jouanno E."/>
            <person name="Montfort J."/>
            <person name="Zahm M."/>
            <person name="Cabau C."/>
            <person name="Klopp C."/>
            <person name="Iampietro C."/>
            <person name="Roques C."/>
            <person name="Bouchez O."/>
            <person name="Castinel A."/>
            <person name="Donnadieu C."/>
            <person name="Parrinello H."/>
            <person name="Poncet C."/>
            <person name="Belmonte E."/>
            <person name="Gautier V."/>
            <person name="Avarre J.-C."/>
            <person name="Dugue R."/>
            <person name="Gustiano R."/>
            <person name="Ha T.T.T."/>
            <person name="Campet M."/>
            <person name="Sriphairoj K."/>
            <person name="Ribolli J."/>
            <person name="de Almeida F.L."/>
            <person name="Desvignes T."/>
            <person name="Postlethwait J.H."/>
            <person name="Bucao C.F."/>
            <person name="Robinson-Rechavi M."/>
            <person name="Bobe J."/>
            <person name="Herpin A."/>
            <person name="Guiguen Y."/>
        </authorList>
    </citation>
    <scope>NUCLEOTIDE SEQUENCE [LARGE SCALE GENOMIC DNA]</scope>
    <source>
        <strain evidence="1">YG-Dec2019</strain>
    </source>
</reference>